<keyword evidence="3" id="KW-1185">Reference proteome</keyword>
<dbReference type="InParanoid" id="M1DZS8"/>
<reference evidence="3" key="1">
    <citation type="journal article" date="2011" name="Nature">
        <title>Genome sequence and analysis of the tuber crop potato.</title>
        <authorList>
            <consortium name="The Potato Genome Sequencing Consortium"/>
        </authorList>
    </citation>
    <scope>NUCLEOTIDE SEQUENCE [LARGE SCALE GENOMIC DNA]</scope>
    <source>
        <strain evidence="3">cv. DM1-3 516 R44</strain>
    </source>
</reference>
<dbReference type="PaxDb" id="4113-PGSC0003DMT400097044"/>
<proteinExistence type="predicted"/>
<organism evidence="2 3">
    <name type="scientific">Solanum tuberosum</name>
    <name type="common">Potato</name>
    <dbReference type="NCBI Taxonomy" id="4113"/>
    <lineage>
        <taxon>Eukaryota</taxon>
        <taxon>Viridiplantae</taxon>
        <taxon>Streptophyta</taxon>
        <taxon>Embryophyta</taxon>
        <taxon>Tracheophyta</taxon>
        <taxon>Spermatophyta</taxon>
        <taxon>Magnoliopsida</taxon>
        <taxon>eudicotyledons</taxon>
        <taxon>Gunneridae</taxon>
        <taxon>Pentapetalae</taxon>
        <taxon>asterids</taxon>
        <taxon>lamiids</taxon>
        <taxon>Solanales</taxon>
        <taxon>Solanaceae</taxon>
        <taxon>Solanoideae</taxon>
        <taxon>Solaneae</taxon>
        <taxon>Solanum</taxon>
    </lineage>
</organism>
<dbReference type="AlphaFoldDB" id="M1DZS8"/>
<name>M1DZS8_SOLTU</name>
<dbReference type="HOGENOM" id="CLU_028647_6_0_1"/>
<protein>
    <submittedName>
        <fullName evidence="2">Integrase core domain containing protein</fullName>
    </submittedName>
</protein>
<dbReference type="EnsemblPlants" id="PGSC0003DMT400097044">
    <property type="protein sequence ID" value="PGSC0003DMT400097044"/>
    <property type="gene ID" value="PGSC0003DMG400046615"/>
</dbReference>
<evidence type="ECO:0000256" key="1">
    <source>
        <dbReference type="SAM" id="MobiDB-lite"/>
    </source>
</evidence>
<reference evidence="2" key="2">
    <citation type="submission" date="2015-06" db="UniProtKB">
        <authorList>
            <consortium name="EnsemblPlants"/>
        </authorList>
    </citation>
    <scope>IDENTIFICATION</scope>
    <source>
        <strain evidence="2">DM1-3 516 R44</strain>
    </source>
</reference>
<feature type="region of interest" description="Disordered" evidence="1">
    <location>
        <begin position="231"/>
        <end position="263"/>
    </location>
</feature>
<accession>M1DZS8</accession>
<sequence length="263" mass="29033">MCMAVTTRGVKQTIDLHMPSGVEIETSKDDDVVEERKGKSAEKGLVQRSTDPIDGLWFILRSVNGVRRSQVQAIHKRLDAFELRVLAQPAPVTKFSFFRNELDSLRADIDSILATPTDEPESAPTALADDIVLDVLFKEDTYAQSEPTRARGKRPRSSLISDTIDDARANKRECHQNEQARKASIVDEELLQQTVHESVARASSFVPVVEVLTVERDDMSTTDDAVRVIHSTTEGSRLDDVGTTEGDPRVVPVGSEKPNPPAC</sequence>
<evidence type="ECO:0000313" key="2">
    <source>
        <dbReference type="EnsemblPlants" id="PGSC0003DMT400097044"/>
    </source>
</evidence>
<evidence type="ECO:0000313" key="3">
    <source>
        <dbReference type="Proteomes" id="UP000011115"/>
    </source>
</evidence>
<dbReference type="Proteomes" id="UP000011115">
    <property type="component" value="Unassembled WGS sequence"/>
</dbReference>
<dbReference type="Gramene" id="PGSC0003DMT400097044">
    <property type="protein sequence ID" value="PGSC0003DMT400097044"/>
    <property type="gene ID" value="PGSC0003DMG400046615"/>
</dbReference>